<evidence type="ECO:0000313" key="7">
    <source>
        <dbReference type="Proteomes" id="UP001597079"/>
    </source>
</evidence>
<dbReference type="PANTHER" id="PTHR11709">
    <property type="entry name" value="MULTI-COPPER OXIDASE"/>
    <property type="match status" value="1"/>
</dbReference>
<feature type="domain" description="Plastocyanin-like" evidence="5">
    <location>
        <begin position="113"/>
        <end position="223"/>
    </location>
</feature>
<dbReference type="SUPFAM" id="SSF49503">
    <property type="entry name" value="Cupredoxins"/>
    <property type="match status" value="2"/>
</dbReference>
<dbReference type="InterPro" id="IPR011706">
    <property type="entry name" value="Cu-oxidase_C"/>
</dbReference>
<evidence type="ECO:0000256" key="3">
    <source>
        <dbReference type="ARBA" id="ARBA00023008"/>
    </source>
</evidence>
<protein>
    <submittedName>
        <fullName evidence="6">Multicopper oxidase family protein</fullName>
    </submittedName>
</protein>
<dbReference type="InterPro" id="IPR008972">
    <property type="entry name" value="Cupredoxin"/>
</dbReference>
<reference evidence="7" key="1">
    <citation type="journal article" date="2019" name="Int. J. Syst. Evol. Microbiol.">
        <title>The Global Catalogue of Microorganisms (GCM) 10K type strain sequencing project: providing services to taxonomists for standard genome sequencing and annotation.</title>
        <authorList>
            <consortium name="The Broad Institute Genomics Platform"/>
            <consortium name="The Broad Institute Genome Sequencing Center for Infectious Disease"/>
            <person name="Wu L."/>
            <person name="Ma J."/>
        </authorList>
    </citation>
    <scope>NUCLEOTIDE SEQUENCE [LARGE SCALE GENOMIC DNA]</scope>
    <source>
        <strain evidence="7">CGMCC 1.12286</strain>
    </source>
</reference>
<name>A0ABW4JJR4_9BACL</name>
<sequence length="383" mass="41658">MKLRLRRFYGLGVFLLAGIIVSIKVAHHHVLASTAPAKSVTTTQPLTQLATNGGLPGVLDAGTNALTAAQIQQQNKRAANIMNEQAMKPKISSDGTKVYTLTAEPIVWNLYLKKNVKAWGYNGQISGPLMRFKVGDHVRIILKNHLQVPTSLHLQGIPIAPMEGNISDITGVSQKSVAPGQSRVYQFTVTPDMVGTHAYFSGTDMDNQIDYGLHGAFIVDPSKGKEYPDANVDALFDIGAFKVDASPTENAFALNGKPYPNAPQLPVKLGQHVIIRLVNSSAESYHAMHLHGYTFKLVAEDGHHLAKPIAMNVLTLAPEETADFEFIANNPGTWMFHCHILDHTINPDDNVDPMQGLMTNFIVSKTTHSKSMPKSMSMSGSGM</sequence>
<dbReference type="CDD" id="cd04202">
    <property type="entry name" value="CuRO_D2_2dMcoN_like"/>
    <property type="match status" value="1"/>
</dbReference>
<gene>
    <name evidence="6" type="ORF">ACFSB2_11430</name>
</gene>
<evidence type="ECO:0000313" key="6">
    <source>
        <dbReference type="EMBL" id="MFD1675307.1"/>
    </source>
</evidence>
<dbReference type="InterPro" id="IPR045087">
    <property type="entry name" value="Cu-oxidase_fam"/>
</dbReference>
<evidence type="ECO:0000256" key="2">
    <source>
        <dbReference type="ARBA" id="ARBA00023002"/>
    </source>
</evidence>
<accession>A0ABW4JJR4</accession>
<evidence type="ECO:0000256" key="1">
    <source>
        <dbReference type="ARBA" id="ARBA00022723"/>
    </source>
</evidence>
<dbReference type="Pfam" id="PF07731">
    <property type="entry name" value="Cu-oxidase_2"/>
    <property type="match status" value="1"/>
</dbReference>
<evidence type="ECO:0000259" key="4">
    <source>
        <dbReference type="Pfam" id="PF07731"/>
    </source>
</evidence>
<keyword evidence="2" id="KW-0560">Oxidoreductase</keyword>
<keyword evidence="3" id="KW-0186">Copper</keyword>
<keyword evidence="1" id="KW-0479">Metal-binding</keyword>
<dbReference type="Pfam" id="PF07732">
    <property type="entry name" value="Cu-oxidase_3"/>
    <property type="match status" value="1"/>
</dbReference>
<dbReference type="RefSeq" id="WP_377943181.1">
    <property type="nucleotide sequence ID" value="NZ_JBHUCX010000028.1"/>
</dbReference>
<feature type="domain" description="Plastocyanin-like" evidence="4">
    <location>
        <begin position="237"/>
        <end position="344"/>
    </location>
</feature>
<dbReference type="InterPro" id="IPR011707">
    <property type="entry name" value="Cu-oxidase-like_N"/>
</dbReference>
<dbReference type="EMBL" id="JBHUCX010000028">
    <property type="protein sequence ID" value="MFD1675307.1"/>
    <property type="molecule type" value="Genomic_DNA"/>
</dbReference>
<comment type="caution">
    <text evidence="6">The sequence shown here is derived from an EMBL/GenBank/DDBJ whole genome shotgun (WGS) entry which is preliminary data.</text>
</comment>
<dbReference type="PANTHER" id="PTHR11709:SF394">
    <property type="entry name" value="FI03373P-RELATED"/>
    <property type="match status" value="1"/>
</dbReference>
<keyword evidence="7" id="KW-1185">Reference proteome</keyword>
<dbReference type="Proteomes" id="UP001597079">
    <property type="component" value="Unassembled WGS sequence"/>
</dbReference>
<organism evidence="6 7">
    <name type="scientific">Alicyclobacillus fodiniaquatilis</name>
    <dbReference type="NCBI Taxonomy" id="1661150"/>
    <lineage>
        <taxon>Bacteria</taxon>
        <taxon>Bacillati</taxon>
        <taxon>Bacillota</taxon>
        <taxon>Bacilli</taxon>
        <taxon>Bacillales</taxon>
        <taxon>Alicyclobacillaceae</taxon>
        <taxon>Alicyclobacillus</taxon>
    </lineage>
</organism>
<proteinExistence type="predicted"/>
<dbReference type="Gene3D" id="2.60.40.420">
    <property type="entry name" value="Cupredoxins - blue copper proteins"/>
    <property type="match status" value="2"/>
</dbReference>
<evidence type="ECO:0000259" key="5">
    <source>
        <dbReference type="Pfam" id="PF07732"/>
    </source>
</evidence>